<sequence>MRDLTKKELKSITGGGVPAILLPNNSNYKLVNWFLGLFK</sequence>
<dbReference type="EMBL" id="FIJK01000042">
    <property type="protein sequence ID" value="CYW44055.1"/>
    <property type="molecule type" value="Genomic_DNA"/>
</dbReference>
<gene>
    <name evidence="1" type="ORF">ERS132539_01616</name>
</gene>
<dbReference type="RefSeq" id="WP_153601778.1">
    <property type="nucleotide sequence ID" value="NZ_CEIH01000030.1"/>
</dbReference>
<proteinExistence type="predicted"/>
<dbReference type="Proteomes" id="UP000069526">
    <property type="component" value="Unassembled WGS sequence"/>
</dbReference>
<organism evidence="1 2">
    <name type="scientific">Streptococcus suis</name>
    <dbReference type="NCBI Taxonomy" id="1307"/>
    <lineage>
        <taxon>Bacteria</taxon>
        <taxon>Bacillati</taxon>
        <taxon>Bacillota</taxon>
        <taxon>Bacilli</taxon>
        <taxon>Lactobacillales</taxon>
        <taxon>Streptococcaceae</taxon>
        <taxon>Streptococcus</taxon>
    </lineage>
</organism>
<accession>A0A0Z8PE09</accession>
<dbReference type="AlphaFoldDB" id="A0A0Z8PE09"/>
<protein>
    <recommendedName>
        <fullName evidence="3">Bacteriocin</fullName>
    </recommendedName>
</protein>
<reference evidence="1 2" key="1">
    <citation type="submission" date="2016-02" db="EMBL/GenBank/DDBJ databases">
        <authorList>
            <consortium name="Pathogen Informatics"/>
        </authorList>
    </citation>
    <scope>NUCLEOTIDE SEQUENCE [LARGE SCALE GENOMIC DNA]</scope>
    <source>
        <strain evidence="1 2">SS1013</strain>
    </source>
</reference>
<evidence type="ECO:0008006" key="3">
    <source>
        <dbReference type="Google" id="ProtNLM"/>
    </source>
</evidence>
<dbReference type="NCBIfam" id="TIGR01847">
    <property type="entry name" value="bacteriocin_sig"/>
    <property type="match status" value="1"/>
</dbReference>
<evidence type="ECO:0000313" key="1">
    <source>
        <dbReference type="EMBL" id="CYW44055.1"/>
    </source>
</evidence>
<evidence type="ECO:0000313" key="2">
    <source>
        <dbReference type="Proteomes" id="UP000069526"/>
    </source>
</evidence>
<dbReference type="InterPro" id="IPR010133">
    <property type="entry name" value="Bacteriocin_signal_seq"/>
</dbReference>
<name>A0A0Z8PE09_STRSU</name>